<evidence type="ECO:0000313" key="5">
    <source>
        <dbReference type="EMBL" id="MDH1337033.1"/>
    </source>
</evidence>
<dbReference type="Proteomes" id="UP001161065">
    <property type="component" value="Unassembled WGS sequence"/>
</dbReference>
<dbReference type="SUPFAM" id="SSF51306">
    <property type="entry name" value="LexA/Signal peptidase"/>
    <property type="match status" value="1"/>
</dbReference>
<dbReference type="PANTHER" id="PTHR40661:SF3">
    <property type="entry name" value="FELS-1 PROPHAGE TRANSCRIPTIONAL REGULATOR"/>
    <property type="match status" value="1"/>
</dbReference>
<protein>
    <submittedName>
        <fullName evidence="5">Peptidase S24</fullName>
    </submittedName>
</protein>
<sequence length="249" mass="27491">MSVFWLKKFNHAIGWYKKMNLSERLKAERERLGYSQTAFAELVGASKHTQINWEKGSSSPTADALSTWSDKGLDVLYVVAGKRDAVAVPRIAGKHSISGNAPAPASDEDTIYVPLLSAAGSMGPGNELLTEDVILNDVPFSRRWLAMHLPRCRPAAVKLIHAYGDSMHGTLESGDFALVDTDAVEVLVDGVYVLEAHSRLFIKRVRQRLDGRFEVSSDNEAIKTSDILDGTEQVCVKGRVVYGWNGRRF</sequence>
<reference evidence="5" key="1">
    <citation type="submission" date="2022-09" db="EMBL/GenBank/DDBJ databases">
        <title>Intensive care unit water sources are persistently colonized with multi-drug resistant bacteria and are the site of extensive horizontal gene transfer of antibiotic resistance genes.</title>
        <authorList>
            <person name="Diorio-Toth L."/>
        </authorList>
    </citation>
    <scope>NUCLEOTIDE SEQUENCE</scope>
    <source>
        <strain evidence="5">GD03832</strain>
    </source>
</reference>
<accession>A0AA42Q4D7</accession>
<dbReference type="InterPro" id="IPR001387">
    <property type="entry name" value="Cro/C1-type_HTH"/>
</dbReference>
<keyword evidence="2" id="KW-0238">DNA-binding</keyword>
<dbReference type="SUPFAM" id="SSF47413">
    <property type="entry name" value="lambda repressor-like DNA-binding domains"/>
    <property type="match status" value="1"/>
</dbReference>
<keyword evidence="1" id="KW-0805">Transcription regulation</keyword>
<dbReference type="CDD" id="cd00093">
    <property type="entry name" value="HTH_XRE"/>
    <property type="match status" value="1"/>
</dbReference>
<organism evidence="5 6">
    <name type="scientific">Comamonas thiooxydans</name>
    <dbReference type="NCBI Taxonomy" id="363952"/>
    <lineage>
        <taxon>Bacteria</taxon>
        <taxon>Pseudomonadati</taxon>
        <taxon>Pseudomonadota</taxon>
        <taxon>Betaproteobacteria</taxon>
        <taxon>Burkholderiales</taxon>
        <taxon>Comamonadaceae</taxon>
        <taxon>Comamonas</taxon>
    </lineage>
</organism>
<gene>
    <name evidence="5" type="ORF">N5D63_23060</name>
</gene>
<comment type="caution">
    <text evidence="5">The sequence shown here is derived from an EMBL/GenBank/DDBJ whole genome shotgun (WGS) entry which is preliminary data.</text>
</comment>
<dbReference type="SMART" id="SM00530">
    <property type="entry name" value="HTH_XRE"/>
    <property type="match status" value="1"/>
</dbReference>
<dbReference type="PROSITE" id="PS50943">
    <property type="entry name" value="HTH_CROC1"/>
    <property type="match status" value="1"/>
</dbReference>
<dbReference type="CDD" id="cd06529">
    <property type="entry name" value="S24_LexA-like"/>
    <property type="match status" value="1"/>
</dbReference>
<dbReference type="InterPro" id="IPR015927">
    <property type="entry name" value="Peptidase_S24_S26A/B/C"/>
</dbReference>
<proteinExistence type="predicted"/>
<name>A0AA42Q4D7_9BURK</name>
<dbReference type="InterPro" id="IPR010982">
    <property type="entry name" value="Lambda_DNA-bd_dom_sf"/>
</dbReference>
<evidence type="ECO:0000256" key="1">
    <source>
        <dbReference type="ARBA" id="ARBA00023015"/>
    </source>
</evidence>
<evidence type="ECO:0000313" key="6">
    <source>
        <dbReference type="Proteomes" id="UP001161065"/>
    </source>
</evidence>
<evidence type="ECO:0000256" key="2">
    <source>
        <dbReference type="ARBA" id="ARBA00023125"/>
    </source>
</evidence>
<dbReference type="RefSeq" id="WP_280009421.1">
    <property type="nucleotide sequence ID" value="NZ_JAOCEK010000029.1"/>
</dbReference>
<dbReference type="Gene3D" id="2.10.109.10">
    <property type="entry name" value="Umud Fragment, subunit A"/>
    <property type="match status" value="1"/>
</dbReference>
<dbReference type="InterPro" id="IPR039418">
    <property type="entry name" value="LexA-like"/>
</dbReference>
<evidence type="ECO:0000259" key="4">
    <source>
        <dbReference type="PROSITE" id="PS50943"/>
    </source>
</evidence>
<feature type="domain" description="HTH cro/C1-type" evidence="4">
    <location>
        <begin position="25"/>
        <end position="65"/>
    </location>
</feature>
<dbReference type="InterPro" id="IPR036286">
    <property type="entry name" value="LexA/Signal_pep-like_sf"/>
</dbReference>
<dbReference type="PANTHER" id="PTHR40661">
    <property type="match status" value="1"/>
</dbReference>
<evidence type="ECO:0000256" key="3">
    <source>
        <dbReference type="ARBA" id="ARBA00023163"/>
    </source>
</evidence>
<dbReference type="EMBL" id="JAOCEK010000029">
    <property type="protein sequence ID" value="MDH1337033.1"/>
    <property type="molecule type" value="Genomic_DNA"/>
</dbReference>
<keyword evidence="3" id="KW-0804">Transcription</keyword>
<dbReference type="Pfam" id="PF00717">
    <property type="entry name" value="Peptidase_S24"/>
    <property type="match status" value="1"/>
</dbReference>
<dbReference type="AlphaFoldDB" id="A0AA42Q4D7"/>
<dbReference type="GO" id="GO:0003677">
    <property type="term" value="F:DNA binding"/>
    <property type="evidence" value="ECO:0007669"/>
    <property type="project" value="UniProtKB-KW"/>
</dbReference>
<dbReference type="Gene3D" id="1.10.260.40">
    <property type="entry name" value="lambda repressor-like DNA-binding domains"/>
    <property type="match status" value="1"/>
</dbReference>